<evidence type="ECO:0000313" key="7">
    <source>
        <dbReference type="EMBL" id="PON25045.1"/>
    </source>
</evidence>
<dbReference type="STRING" id="398673.A0A2P4ZLC7"/>
<comment type="similarity">
    <text evidence="1">Belongs to the PheA/TfdB FAD monooxygenase family.</text>
</comment>
<evidence type="ECO:0000256" key="1">
    <source>
        <dbReference type="ARBA" id="ARBA00007801"/>
    </source>
</evidence>
<dbReference type="GO" id="GO:0071949">
    <property type="term" value="F:FAD binding"/>
    <property type="evidence" value="ECO:0007669"/>
    <property type="project" value="InterPro"/>
</dbReference>
<dbReference type="PRINTS" id="PR00420">
    <property type="entry name" value="RNGMNOXGNASE"/>
</dbReference>
<dbReference type="AlphaFoldDB" id="A0A2P4ZLC7"/>
<feature type="domain" description="FAD-binding" evidence="5">
    <location>
        <begin position="193"/>
        <end position="398"/>
    </location>
</feature>
<dbReference type="RefSeq" id="XP_018664131.1">
    <property type="nucleotide sequence ID" value="XM_018802624.1"/>
</dbReference>
<gene>
    <name evidence="7" type="ORF">TGAM01_v206126</name>
</gene>
<dbReference type="Proteomes" id="UP000054821">
    <property type="component" value="Unassembled WGS sequence"/>
</dbReference>
<evidence type="ECO:0000256" key="2">
    <source>
        <dbReference type="ARBA" id="ARBA00022630"/>
    </source>
</evidence>
<evidence type="ECO:0000259" key="5">
    <source>
        <dbReference type="Pfam" id="PF01494"/>
    </source>
</evidence>
<dbReference type="InterPro" id="IPR038220">
    <property type="entry name" value="PHOX_C_sf"/>
</dbReference>
<keyword evidence="4" id="KW-0560">Oxidoreductase</keyword>
<dbReference type="Gene3D" id="3.30.9.10">
    <property type="entry name" value="D-Amino Acid Oxidase, subunit A, domain 2"/>
    <property type="match status" value="1"/>
</dbReference>
<name>A0A2P4ZLC7_9HYPO</name>
<dbReference type="SUPFAM" id="SSF54373">
    <property type="entry name" value="FAD-linked reductases, C-terminal domain"/>
    <property type="match status" value="1"/>
</dbReference>
<dbReference type="Gene3D" id="3.50.50.60">
    <property type="entry name" value="FAD/NAD(P)-binding domain"/>
    <property type="match status" value="1"/>
</dbReference>
<dbReference type="InterPro" id="IPR050641">
    <property type="entry name" value="RIFMO-like"/>
</dbReference>
<dbReference type="Pfam" id="PF01494">
    <property type="entry name" value="FAD_binding_3"/>
    <property type="match status" value="2"/>
</dbReference>
<dbReference type="Pfam" id="PF07976">
    <property type="entry name" value="Phe_hydrox_dim"/>
    <property type="match status" value="1"/>
</dbReference>
<dbReference type="GO" id="GO:0016709">
    <property type="term" value="F:oxidoreductase activity, acting on paired donors, with incorporation or reduction of molecular oxygen, NAD(P)H as one donor, and incorporation of one atom of oxygen"/>
    <property type="evidence" value="ECO:0007669"/>
    <property type="project" value="UniProtKB-ARBA"/>
</dbReference>
<protein>
    <submittedName>
        <fullName evidence="7">Phenol 2-monooxygenase</fullName>
    </submittedName>
</protein>
<dbReference type="SUPFAM" id="SSF51905">
    <property type="entry name" value="FAD/NAD(P)-binding domain"/>
    <property type="match status" value="1"/>
</dbReference>
<dbReference type="InterPro" id="IPR002938">
    <property type="entry name" value="FAD-bd"/>
</dbReference>
<dbReference type="PANTHER" id="PTHR43004:SF16">
    <property type="entry name" value="PHENOL 2-MONOOXYGENASE FSQG"/>
    <property type="match status" value="1"/>
</dbReference>
<feature type="domain" description="Phenol hydroxylase-like C-terminal dimerisation" evidence="6">
    <location>
        <begin position="435"/>
        <end position="629"/>
    </location>
</feature>
<dbReference type="PANTHER" id="PTHR43004">
    <property type="entry name" value="TRK SYSTEM POTASSIUM UPTAKE PROTEIN"/>
    <property type="match status" value="1"/>
</dbReference>
<dbReference type="Gene3D" id="3.40.30.20">
    <property type="match status" value="1"/>
</dbReference>
<comment type="caution">
    <text evidence="7">The sequence shown here is derived from an EMBL/GenBank/DDBJ whole genome shotgun (WGS) entry which is preliminary data.</text>
</comment>
<accession>A0A2P4ZLC7</accession>
<keyword evidence="8" id="KW-1185">Reference proteome</keyword>
<sequence length="632" mass="70100">MTDSYTDVLIIGAGPAGLMASLYLSELGVNHRIIDKLGTRALNGRADGFQVRTVEIWDSFNMAHLLENHGNHFREWVLWTGEKEISRQRVETSIGEEVSHKNTGTFHQGFIEASLISGIRKRGGTVERGIKATSMSISEADHPTAITVKHLHATEMDQWHVGAHFKHDDGTLESQKGTIDAFGDDPQDIVPSTNQQGTQETIHAKYVIGADGGRSWLRNELGFRMNGANTNSVWGVIDIIALTDFPDIRKICTILSSHGTVLIVPREHGFTRLYVQLPDEDPATESSSNNTTMLEKMLATAQQIFAPYSMDYKICDWWTVYKVGHRIADHFSYDNRIFLAGDAVHTHTPKGGQGMNVSQQDAYNLAWKIAGVLRGQLKPEVLSTYESERQPIAKELVDLDGALSDVLTSRSQVPESQVKDVYDRLRYFGSGTNAKYGPSPIVAEHVDKVATNIICGARLPNAYIYNLASGRRLASQSLLKSDGSWYLFVLAGDITSSQQLARVNGLGTYLSTLSHKFPHLSSRKMTQAFMRILLCAVSSDFKAHDLNSVYFPMDTVRGHDYNTVFGDQPDKGAYGRKLEHSIEAEGTHKLYGVDQQVGAMLLIRPDQTVAWKGSLDNVSGLGERLLNFMRVD</sequence>
<dbReference type="InterPro" id="IPR036249">
    <property type="entry name" value="Thioredoxin-like_sf"/>
</dbReference>
<dbReference type="CDD" id="cd02979">
    <property type="entry name" value="PHOX_C"/>
    <property type="match status" value="1"/>
</dbReference>
<dbReference type="EMBL" id="JPDN02000020">
    <property type="protein sequence ID" value="PON25045.1"/>
    <property type="molecule type" value="Genomic_DNA"/>
</dbReference>
<feature type="domain" description="FAD-binding" evidence="5">
    <location>
        <begin position="6"/>
        <end position="149"/>
    </location>
</feature>
<dbReference type="SUPFAM" id="SSF52833">
    <property type="entry name" value="Thioredoxin-like"/>
    <property type="match status" value="1"/>
</dbReference>
<keyword evidence="3" id="KW-0274">FAD</keyword>
<dbReference type="InterPro" id="IPR012941">
    <property type="entry name" value="Phe_hydrox_C_dim_dom"/>
</dbReference>
<dbReference type="InterPro" id="IPR036188">
    <property type="entry name" value="FAD/NAD-bd_sf"/>
</dbReference>
<evidence type="ECO:0000313" key="8">
    <source>
        <dbReference type="Proteomes" id="UP000054821"/>
    </source>
</evidence>
<dbReference type="GeneID" id="29982707"/>
<evidence type="ECO:0000256" key="3">
    <source>
        <dbReference type="ARBA" id="ARBA00022827"/>
    </source>
</evidence>
<proteinExistence type="inferred from homology"/>
<reference evidence="7 8" key="1">
    <citation type="journal article" date="2016" name="Genome Announc.">
        <title>Draft Whole-Genome Sequence of Trichoderma gamsii T6085, a Promising Biocontrol Agent of Fusarium Head Blight on Wheat.</title>
        <authorList>
            <person name="Baroncelli R."/>
            <person name="Zapparata A."/>
            <person name="Piaggeschi G."/>
            <person name="Sarrocco S."/>
            <person name="Vannacci G."/>
        </authorList>
    </citation>
    <scope>NUCLEOTIDE SEQUENCE [LARGE SCALE GENOMIC DNA]</scope>
    <source>
        <strain evidence="7 8">T6085</strain>
    </source>
</reference>
<organism evidence="7 8">
    <name type="scientific">Trichoderma gamsii</name>
    <dbReference type="NCBI Taxonomy" id="398673"/>
    <lineage>
        <taxon>Eukaryota</taxon>
        <taxon>Fungi</taxon>
        <taxon>Dikarya</taxon>
        <taxon>Ascomycota</taxon>
        <taxon>Pezizomycotina</taxon>
        <taxon>Sordariomycetes</taxon>
        <taxon>Hypocreomycetidae</taxon>
        <taxon>Hypocreales</taxon>
        <taxon>Hypocreaceae</taxon>
        <taxon>Trichoderma</taxon>
    </lineage>
</organism>
<evidence type="ECO:0000259" key="6">
    <source>
        <dbReference type="Pfam" id="PF07976"/>
    </source>
</evidence>
<keyword evidence="2" id="KW-0285">Flavoprotein</keyword>
<evidence type="ECO:0000256" key="4">
    <source>
        <dbReference type="ARBA" id="ARBA00023002"/>
    </source>
</evidence>